<evidence type="ECO:0000313" key="2">
    <source>
        <dbReference type="EMBL" id="AAS98457.2"/>
    </source>
</evidence>
<dbReference type="EMBL" id="AC098835">
    <property type="protein sequence ID" value="AAS98457.2"/>
    <property type="molecule type" value="Genomic_DNA"/>
</dbReference>
<dbReference type="Proteomes" id="UP000000763">
    <property type="component" value="Chromosome 5"/>
</dbReference>
<dbReference type="InterPro" id="IPR022146">
    <property type="entry name" value="DUF3678"/>
</dbReference>
<feature type="signal peptide" evidence="1">
    <location>
        <begin position="1"/>
        <end position="23"/>
    </location>
</feature>
<dbReference type="AlphaFoldDB" id="Q75KS4"/>
<evidence type="ECO:0000313" key="3">
    <source>
        <dbReference type="Proteomes" id="UP000000763"/>
    </source>
</evidence>
<protein>
    <submittedName>
        <fullName evidence="2">Unknow protein</fullName>
    </submittedName>
</protein>
<sequence>MDLAHVLLVGLSINCNCIAAAACIRVYLSFIPISERVCVARRLVDIGTSPTLASTLLRLHRSASRIFGLITRSSVRLQQLLQPIIIEHASTPSSFGLPLRRPLGLQCCRSWSISTSCWNAARRPPQRGLTTGELLAAASTWSCSCVVLSNRSFAAFIVFIAVRASTTSSSALVIVSRLGSSSSTSSIAAASPSCHCRRSRPVIQLPLHGYRRRHLGRWSRYIALYFIQHDSSPALPPSLLVSFDIGV</sequence>
<reference evidence="3" key="1">
    <citation type="journal article" date="2005" name="Nature">
        <title>The map-based sequence of the rice genome.</title>
        <authorList>
            <consortium name="International rice genome sequencing project (IRGSP)"/>
            <person name="Matsumoto T."/>
            <person name="Wu J."/>
            <person name="Kanamori H."/>
            <person name="Katayose Y."/>
            <person name="Fujisawa M."/>
            <person name="Namiki N."/>
            <person name="Mizuno H."/>
            <person name="Yamamoto K."/>
            <person name="Antonio B.A."/>
            <person name="Baba T."/>
            <person name="Sakata K."/>
            <person name="Nagamura Y."/>
            <person name="Aoki H."/>
            <person name="Arikawa K."/>
            <person name="Arita K."/>
            <person name="Bito T."/>
            <person name="Chiden Y."/>
            <person name="Fujitsuka N."/>
            <person name="Fukunaka R."/>
            <person name="Hamada M."/>
            <person name="Harada C."/>
            <person name="Hayashi A."/>
            <person name="Hijishita S."/>
            <person name="Honda M."/>
            <person name="Hosokawa S."/>
            <person name="Ichikawa Y."/>
            <person name="Idonuma A."/>
            <person name="Iijima M."/>
            <person name="Ikeda M."/>
            <person name="Ikeno M."/>
            <person name="Ito K."/>
            <person name="Ito S."/>
            <person name="Ito T."/>
            <person name="Ito Y."/>
            <person name="Ito Y."/>
            <person name="Iwabuchi A."/>
            <person name="Kamiya K."/>
            <person name="Karasawa W."/>
            <person name="Kurita K."/>
            <person name="Katagiri S."/>
            <person name="Kikuta A."/>
            <person name="Kobayashi H."/>
            <person name="Kobayashi N."/>
            <person name="Machita K."/>
            <person name="Maehara T."/>
            <person name="Masukawa M."/>
            <person name="Mizubayashi T."/>
            <person name="Mukai Y."/>
            <person name="Nagasaki H."/>
            <person name="Nagata Y."/>
            <person name="Naito S."/>
            <person name="Nakashima M."/>
            <person name="Nakama Y."/>
            <person name="Nakamichi Y."/>
            <person name="Nakamura M."/>
            <person name="Meguro A."/>
            <person name="Negishi M."/>
            <person name="Ohta I."/>
            <person name="Ohta T."/>
            <person name="Okamoto M."/>
            <person name="Ono N."/>
            <person name="Saji S."/>
            <person name="Sakaguchi M."/>
            <person name="Sakai K."/>
            <person name="Shibata M."/>
            <person name="Shimokawa T."/>
            <person name="Song J."/>
            <person name="Takazaki Y."/>
            <person name="Terasawa K."/>
            <person name="Tsugane M."/>
            <person name="Tsuji K."/>
            <person name="Ueda S."/>
            <person name="Waki K."/>
            <person name="Yamagata H."/>
            <person name="Yamamoto M."/>
            <person name="Yamamoto S."/>
            <person name="Yamane H."/>
            <person name="Yoshiki S."/>
            <person name="Yoshihara R."/>
            <person name="Yukawa K."/>
            <person name="Zhong H."/>
            <person name="Yano M."/>
            <person name="Yuan Q."/>
            <person name="Ouyang S."/>
            <person name="Liu J."/>
            <person name="Jones K.M."/>
            <person name="Gansberger K."/>
            <person name="Moffat K."/>
            <person name="Hill J."/>
            <person name="Bera J."/>
            <person name="Fadrosh D."/>
            <person name="Jin S."/>
            <person name="Johri S."/>
            <person name="Kim M."/>
            <person name="Overton L."/>
            <person name="Reardon M."/>
            <person name="Tsitrin T."/>
            <person name="Vuong H."/>
            <person name="Weaver B."/>
            <person name="Ciecko A."/>
            <person name="Tallon L."/>
            <person name="Jackson J."/>
            <person name="Pai G."/>
            <person name="Aken S.V."/>
            <person name="Utterback T."/>
            <person name="Reidmuller S."/>
            <person name="Feldblyum T."/>
            <person name="Hsiao J."/>
            <person name="Zismann V."/>
            <person name="Iobst S."/>
            <person name="de Vazeille A.R."/>
            <person name="Buell C.R."/>
            <person name="Ying K."/>
            <person name="Li Y."/>
            <person name="Lu T."/>
            <person name="Huang Y."/>
            <person name="Zhao Q."/>
            <person name="Feng Q."/>
            <person name="Zhang L."/>
            <person name="Zhu J."/>
            <person name="Weng Q."/>
            <person name="Mu J."/>
            <person name="Lu Y."/>
            <person name="Fan D."/>
            <person name="Liu Y."/>
            <person name="Guan J."/>
            <person name="Zhang Y."/>
            <person name="Yu S."/>
            <person name="Liu X."/>
            <person name="Zhang Y."/>
            <person name="Hong G."/>
            <person name="Han B."/>
            <person name="Choisne N."/>
            <person name="Demange N."/>
            <person name="Orjeda G."/>
            <person name="Samain S."/>
            <person name="Cattolico L."/>
            <person name="Pelletier E."/>
            <person name="Couloux A."/>
            <person name="Segurens B."/>
            <person name="Wincker P."/>
            <person name="D'Hont A."/>
            <person name="Scarpelli C."/>
            <person name="Weissenbach J."/>
            <person name="Salanoubat M."/>
            <person name="Quetier F."/>
            <person name="Yu Y."/>
            <person name="Kim H.R."/>
            <person name="Rambo T."/>
            <person name="Currie J."/>
            <person name="Collura K."/>
            <person name="Luo M."/>
            <person name="Yang T."/>
            <person name="Ammiraju J.S.S."/>
            <person name="Engler F."/>
            <person name="Soderlund C."/>
            <person name="Wing R.A."/>
            <person name="Palmer L.E."/>
            <person name="de la Bastide M."/>
            <person name="Spiegel L."/>
            <person name="Nascimento L."/>
            <person name="Zutavern T."/>
            <person name="O'Shaughnessy A."/>
            <person name="Dike S."/>
            <person name="Dedhia N."/>
            <person name="Preston R."/>
            <person name="Balija V."/>
            <person name="McCombie W.R."/>
            <person name="Chow T."/>
            <person name="Chen H."/>
            <person name="Chung M."/>
            <person name="Chen C."/>
            <person name="Shaw J."/>
            <person name="Wu H."/>
            <person name="Hsiao K."/>
            <person name="Chao Y."/>
            <person name="Chu M."/>
            <person name="Cheng C."/>
            <person name="Hour A."/>
            <person name="Lee P."/>
            <person name="Lin S."/>
            <person name="Lin Y."/>
            <person name="Liou J."/>
            <person name="Liu S."/>
            <person name="Hsing Y."/>
            <person name="Raghuvanshi S."/>
            <person name="Mohanty A."/>
            <person name="Bharti A.K."/>
            <person name="Gaur A."/>
            <person name="Gupta V."/>
            <person name="Kumar D."/>
            <person name="Ravi V."/>
            <person name="Vij S."/>
            <person name="Kapur A."/>
            <person name="Khurana P."/>
            <person name="Khurana P."/>
            <person name="Khurana J.P."/>
            <person name="Tyagi A.K."/>
            <person name="Gaikwad K."/>
            <person name="Singh A."/>
            <person name="Dalal V."/>
            <person name="Srivastava S."/>
            <person name="Dixit A."/>
            <person name="Pal A.K."/>
            <person name="Ghazi I.A."/>
            <person name="Yadav M."/>
            <person name="Pandit A."/>
            <person name="Bhargava A."/>
            <person name="Sureshbabu K."/>
            <person name="Batra K."/>
            <person name="Sharma T.R."/>
            <person name="Mohapatra T."/>
            <person name="Singh N.K."/>
            <person name="Messing J."/>
            <person name="Nelson A.B."/>
            <person name="Fuks G."/>
            <person name="Kavchok S."/>
            <person name="Keizer G."/>
            <person name="Linton E."/>
            <person name="Llaca V."/>
            <person name="Song R."/>
            <person name="Tanyolac B."/>
            <person name="Young S."/>
            <person name="Ho-Il K."/>
            <person name="Hahn J.H."/>
            <person name="Sangsakoo G."/>
            <person name="Vanavichit A."/>
            <person name="de Mattos Luiz.A.T."/>
            <person name="Zimmer P.D."/>
            <person name="Malone G."/>
            <person name="Dellagostin O."/>
            <person name="de Oliveira A.C."/>
            <person name="Bevan M."/>
            <person name="Bancroft I."/>
            <person name="Minx P."/>
            <person name="Cordum H."/>
            <person name="Wilson R."/>
            <person name="Cheng Z."/>
            <person name="Jin W."/>
            <person name="Jiang J."/>
            <person name="Leong S.A."/>
            <person name="Iwama H."/>
            <person name="Gojobori T."/>
            <person name="Itoh T."/>
            <person name="Niimura Y."/>
            <person name="Fujii Y."/>
            <person name="Habara T."/>
            <person name="Sakai H."/>
            <person name="Sato Y."/>
            <person name="Wilson G."/>
            <person name="Kumar K."/>
            <person name="McCouch S."/>
            <person name="Juretic N."/>
            <person name="Hoen D."/>
            <person name="Wright S."/>
            <person name="Bruskiewich R."/>
            <person name="Bureau T."/>
            <person name="Miyao A."/>
            <person name="Hirochika H."/>
            <person name="Nishikawa T."/>
            <person name="Kadowaki K."/>
            <person name="Sugiura M."/>
            <person name="Burr B."/>
            <person name="Sasaki T."/>
        </authorList>
    </citation>
    <scope>NUCLEOTIDE SEQUENCE [LARGE SCALE GENOMIC DNA]</scope>
    <source>
        <strain evidence="3">cv. Nipponbare</strain>
    </source>
</reference>
<dbReference type="Pfam" id="PF12435">
    <property type="entry name" value="DUF3678"/>
    <property type="match status" value="1"/>
</dbReference>
<proteinExistence type="predicted"/>
<reference evidence="3" key="2">
    <citation type="journal article" date="2008" name="Nucleic Acids Res.">
        <title>The rice annotation project database (RAP-DB): 2008 update.</title>
        <authorList>
            <consortium name="The rice annotation project (RAP)"/>
        </authorList>
    </citation>
    <scope>GENOME REANNOTATION</scope>
    <source>
        <strain evidence="3">cv. Nipponbare</strain>
    </source>
</reference>
<feature type="chain" id="PRO_5004285526" evidence="1">
    <location>
        <begin position="24"/>
        <end position="247"/>
    </location>
</feature>
<evidence type="ECO:0000256" key="1">
    <source>
        <dbReference type="SAM" id="SignalP"/>
    </source>
</evidence>
<name>Q75KS4_ORYSJ</name>
<keyword evidence="1" id="KW-0732">Signal</keyword>
<organism evidence="2 3">
    <name type="scientific">Oryza sativa subsp. japonica</name>
    <name type="common">Rice</name>
    <dbReference type="NCBI Taxonomy" id="39947"/>
    <lineage>
        <taxon>Eukaryota</taxon>
        <taxon>Viridiplantae</taxon>
        <taxon>Streptophyta</taxon>
        <taxon>Embryophyta</taxon>
        <taxon>Tracheophyta</taxon>
        <taxon>Spermatophyta</taxon>
        <taxon>Magnoliopsida</taxon>
        <taxon>Liliopsida</taxon>
        <taxon>Poales</taxon>
        <taxon>Poaceae</taxon>
        <taxon>BOP clade</taxon>
        <taxon>Oryzoideae</taxon>
        <taxon>Oryzeae</taxon>
        <taxon>Oryzinae</taxon>
        <taxon>Oryza</taxon>
        <taxon>Oryza sativa</taxon>
    </lineage>
</organism>
<gene>
    <name evidence="2" type="ORF">OJ1732_H01.11</name>
</gene>
<accession>Q75KS4</accession>